<evidence type="ECO:0000256" key="2">
    <source>
        <dbReference type="SAM" id="Phobius"/>
    </source>
</evidence>
<evidence type="ECO:0000259" key="3">
    <source>
        <dbReference type="Pfam" id="PF12051"/>
    </source>
</evidence>
<protein>
    <recommendedName>
        <fullName evidence="3">DUF3533 domain-containing protein</fullName>
    </recommendedName>
</protein>
<keyword evidence="2" id="KW-1133">Transmembrane helix</keyword>
<evidence type="ECO:0000313" key="4">
    <source>
        <dbReference type="EMBL" id="KAF2118072.1"/>
    </source>
</evidence>
<reference evidence="4" key="1">
    <citation type="journal article" date="2020" name="Stud. Mycol.">
        <title>101 Dothideomycetes genomes: a test case for predicting lifestyles and emergence of pathogens.</title>
        <authorList>
            <person name="Haridas S."/>
            <person name="Albert R."/>
            <person name="Binder M."/>
            <person name="Bloem J."/>
            <person name="Labutti K."/>
            <person name="Salamov A."/>
            <person name="Andreopoulos B."/>
            <person name="Baker S."/>
            <person name="Barry K."/>
            <person name="Bills G."/>
            <person name="Bluhm B."/>
            <person name="Cannon C."/>
            <person name="Castanera R."/>
            <person name="Culley D."/>
            <person name="Daum C."/>
            <person name="Ezra D."/>
            <person name="Gonzalez J."/>
            <person name="Henrissat B."/>
            <person name="Kuo A."/>
            <person name="Liang C."/>
            <person name="Lipzen A."/>
            <person name="Lutzoni F."/>
            <person name="Magnuson J."/>
            <person name="Mondo S."/>
            <person name="Nolan M."/>
            <person name="Ohm R."/>
            <person name="Pangilinan J."/>
            <person name="Park H.-J."/>
            <person name="Ramirez L."/>
            <person name="Alfaro M."/>
            <person name="Sun H."/>
            <person name="Tritt A."/>
            <person name="Yoshinaga Y."/>
            <person name="Zwiers L.-H."/>
            <person name="Turgeon B."/>
            <person name="Goodwin S."/>
            <person name="Spatafora J."/>
            <person name="Crous P."/>
            <person name="Grigoriev I."/>
        </authorList>
    </citation>
    <scope>NUCLEOTIDE SEQUENCE</scope>
    <source>
        <strain evidence="4">CBS 627.86</strain>
    </source>
</reference>
<dbReference type="Proteomes" id="UP000799770">
    <property type="component" value="Unassembled WGS sequence"/>
</dbReference>
<keyword evidence="2" id="KW-0472">Membrane</keyword>
<feature type="transmembrane region" description="Helical" evidence="2">
    <location>
        <begin position="253"/>
        <end position="280"/>
    </location>
</feature>
<evidence type="ECO:0000256" key="1">
    <source>
        <dbReference type="SAM" id="MobiDB-lite"/>
    </source>
</evidence>
<feature type="transmembrane region" description="Helical" evidence="2">
    <location>
        <begin position="362"/>
        <end position="383"/>
    </location>
</feature>
<gene>
    <name evidence="4" type="ORF">BDV96DRAFT_680016</name>
</gene>
<organism evidence="4 5">
    <name type="scientific">Lophiotrema nucula</name>
    <dbReference type="NCBI Taxonomy" id="690887"/>
    <lineage>
        <taxon>Eukaryota</taxon>
        <taxon>Fungi</taxon>
        <taxon>Dikarya</taxon>
        <taxon>Ascomycota</taxon>
        <taxon>Pezizomycotina</taxon>
        <taxon>Dothideomycetes</taxon>
        <taxon>Pleosporomycetidae</taxon>
        <taxon>Pleosporales</taxon>
        <taxon>Lophiotremataceae</taxon>
        <taxon>Lophiotrema</taxon>
    </lineage>
</organism>
<feature type="transmembrane region" description="Helical" evidence="2">
    <location>
        <begin position="334"/>
        <end position="355"/>
    </location>
</feature>
<feature type="transmembrane region" description="Helical" evidence="2">
    <location>
        <begin position="416"/>
        <end position="437"/>
    </location>
</feature>
<name>A0A6A5ZF08_9PLEO</name>
<dbReference type="InterPro" id="IPR022703">
    <property type="entry name" value="DUF3533"/>
</dbReference>
<feature type="transmembrane region" description="Helical" evidence="2">
    <location>
        <begin position="301"/>
        <end position="322"/>
    </location>
</feature>
<feature type="region of interest" description="Disordered" evidence="1">
    <location>
        <begin position="1"/>
        <end position="32"/>
    </location>
</feature>
<dbReference type="AlphaFoldDB" id="A0A6A5ZF08"/>
<feature type="transmembrane region" description="Helical" evidence="2">
    <location>
        <begin position="57"/>
        <end position="80"/>
    </location>
</feature>
<keyword evidence="2" id="KW-0812">Transmembrane</keyword>
<dbReference type="EMBL" id="ML977318">
    <property type="protein sequence ID" value="KAF2118072.1"/>
    <property type="molecule type" value="Genomic_DNA"/>
</dbReference>
<accession>A0A6A5ZF08</accession>
<dbReference type="GO" id="GO:0016020">
    <property type="term" value="C:membrane"/>
    <property type="evidence" value="ECO:0007669"/>
    <property type="project" value="TreeGrafter"/>
</dbReference>
<evidence type="ECO:0000313" key="5">
    <source>
        <dbReference type="Proteomes" id="UP000799770"/>
    </source>
</evidence>
<proteinExistence type="predicted"/>
<dbReference type="PANTHER" id="PTHR34814">
    <property type="entry name" value="NITROSOGUANIDINE RESISTANCE PROTEIN SNG1"/>
    <property type="match status" value="1"/>
</dbReference>
<dbReference type="InterPro" id="IPR053001">
    <property type="entry name" value="MNNG_permease-like"/>
</dbReference>
<feature type="compositionally biased region" description="Basic and acidic residues" evidence="1">
    <location>
        <begin position="1"/>
        <end position="22"/>
    </location>
</feature>
<feature type="domain" description="DUF3533" evidence="3">
    <location>
        <begin position="65"/>
        <end position="430"/>
    </location>
</feature>
<dbReference type="PANTHER" id="PTHR34814:SF1">
    <property type="entry name" value="NITROSOGUANIDINE RESISTANCE PROTEIN SNG1"/>
    <property type="match status" value="1"/>
</dbReference>
<keyword evidence="5" id="KW-1185">Reference proteome</keyword>
<dbReference type="Pfam" id="PF12051">
    <property type="entry name" value="DUF3533"/>
    <property type="match status" value="1"/>
</dbReference>
<dbReference type="OrthoDB" id="2140105at2759"/>
<sequence>MSPTEEDSKTETNIQHEPHPHTPDSSSSPAPQSEPLYAHGFFSKHGRAARKALIPGLLFPLIYNAILLWACCALVFGSLLKSNELGKIKVAAVDLDGGFVGAGVIDGIKRSLEGGGRGLRWSFVDGGGVGGEMGGGLVLGEKVWAVLEVSANASSNLNAALVNGDAAYDPLSAVSLYFTSARNQVTTLAVAVPAIMGSVNPILGQIAVKNTATFLGANANDTEALERGLKCPQCLASPFVVKSVDLIPFKPPAVFGILNTGLIFLLVFTFQIFTILRAGAETFGHLFTLPTQLYIRTFSSLACYFFLSLMYTLVTLAFSIPLTGHYPTSSGSGFMTLWMLNWCTMGACGLIMEAADTLIGMFWAPFFLNMWLIINASGAFASFEVMPGFYQYGYAVPFYHTIQATRTIVLGTKSHLGLNFGVLIVWMVVGLGGVYLATAWRMRESLRTGVHRVL</sequence>